<gene>
    <name evidence="1" type="ORF">HMPREF9153_2324</name>
</gene>
<comment type="caution">
    <text evidence="1">The sequence shown here is derived from an EMBL/GenBank/DDBJ whole genome shotgun (WGS) entry which is preliminary data.</text>
</comment>
<dbReference type="Proteomes" id="UP000005332">
    <property type="component" value="Unassembled WGS sequence"/>
</dbReference>
<dbReference type="AlphaFoldDB" id="G4D0L6"/>
<reference evidence="1 2" key="1">
    <citation type="submission" date="2011-06" db="EMBL/GenBank/DDBJ databases">
        <authorList>
            <person name="Muzny D."/>
            <person name="Qin X."/>
            <person name="Deng J."/>
            <person name="Jiang H."/>
            <person name="Liu Y."/>
            <person name="Qu J."/>
            <person name="Song X.-Z."/>
            <person name="Zhang L."/>
            <person name="Thornton R."/>
            <person name="Coyle M."/>
            <person name="Francisco L."/>
            <person name="Jackson L."/>
            <person name="Javaid M."/>
            <person name="Korchina V."/>
            <person name="Kovar C."/>
            <person name="Mata R."/>
            <person name="Mathew T."/>
            <person name="Ngo R."/>
            <person name="Nguyen L."/>
            <person name="Nguyen N."/>
            <person name="Okwuonu G."/>
            <person name="Ongeri F."/>
            <person name="Pham C."/>
            <person name="Simmons D."/>
            <person name="Wilczek-Boney K."/>
            <person name="Hale W."/>
            <person name="Jakkamsetti A."/>
            <person name="Pham P."/>
            <person name="Ruth R."/>
            <person name="San Lucas F."/>
            <person name="Warren J."/>
            <person name="Zhang J."/>
            <person name="Zhao Z."/>
            <person name="Zhou C."/>
            <person name="Zhu D."/>
            <person name="Lee S."/>
            <person name="Bess C."/>
            <person name="Blankenburg K."/>
            <person name="Forbes L."/>
            <person name="Fu Q."/>
            <person name="Gubbala S."/>
            <person name="Hirani K."/>
            <person name="Jayaseelan J.C."/>
            <person name="Lara F."/>
            <person name="Munidasa M."/>
            <person name="Palculict T."/>
            <person name="Patil S."/>
            <person name="Pu L.-L."/>
            <person name="Saada N."/>
            <person name="Tang L."/>
            <person name="Weissenberger G."/>
            <person name="Zhu Y."/>
            <person name="Hemphill L."/>
            <person name="Shang Y."/>
            <person name="Youmans B."/>
            <person name="Ayvaz T."/>
            <person name="Ross M."/>
            <person name="Santibanez J."/>
            <person name="Aqrawi P."/>
            <person name="Gross S."/>
            <person name="Joshi V."/>
            <person name="Fowler G."/>
            <person name="Nazareth L."/>
            <person name="Reid J."/>
            <person name="Worley K."/>
            <person name="Petrosino J."/>
            <person name="Highlander S."/>
            <person name="Gibbs R."/>
        </authorList>
    </citation>
    <scope>NUCLEOTIDE SEQUENCE [LARGE SCALE GENOMIC DNA]</scope>
    <source>
        <strain evidence="1 2">ATCC 25577</strain>
    </source>
</reference>
<sequence>MPARTEFAGGNVNPSLVVRAFVEQAKGSNRVSGQYTWWCGIVLGQRW</sequence>
<organism evidence="1 2">
    <name type="scientific">Cutibacterium avidum ATCC 25577</name>
    <dbReference type="NCBI Taxonomy" id="997355"/>
    <lineage>
        <taxon>Bacteria</taxon>
        <taxon>Bacillati</taxon>
        <taxon>Actinomycetota</taxon>
        <taxon>Actinomycetes</taxon>
        <taxon>Propionibacteriales</taxon>
        <taxon>Propionibacteriaceae</taxon>
        <taxon>Cutibacterium</taxon>
    </lineage>
</organism>
<evidence type="ECO:0000313" key="1">
    <source>
        <dbReference type="EMBL" id="EGY76495.1"/>
    </source>
</evidence>
<accession>G4D0L6</accession>
<proteinExistence type="predicted"/>
<protein>
    <submittedName>
        <fullName evidence="1">Uncharacterized protein</fullName>
    </submittedName>
</protein>
<dbReference type="EMBL" id="AGBA01000018">
    <property type="protein sequence ID" value="EGY76495.1"/>
    <property type="molecule type" value="Genomic_DNA"/>
</dbReference>
<evidence type="ECO:0000313" key="2">
    <source>
        <dbReference type="Proteomes" id="UP000005332"/>
    </source>
</evidence>
<keyword evidence="2" id="KW-1185">Reference proteome</keyword>
<name>G4D0L6_9ACTN</name>
<dbReference type="HOGENOM" id="CLU_3171928_0_0_11"/>